<dbReference type="HAMAP" id="MF_02126">
    <property type="entry name" value="RF_methyltr_PrmC"/>
    <property type="match status" value="1"/>
</dbReference>
<comment type="catalytic activity">
    <reaction evidence="4 5">
        <text>L-glutaminyl-[peptide chain release factor] + S-adenosyl-L-methionine = N(5)-methyl-L-glutaminyl-[peptide chain release factor] + S-adenosyl-L-homocysteine + H(+)</text>
        <dbReference type="Rhea" id="RHEA:42896"/>
        <dbReference type="Rhea" id="RHEA-COMP:10271"/>
        <dbReference type="Rhea" id="RHEA-COMP:10272"/>
        <dbReference type="ChEBI" id="CHEBI:15378"/>
        <dbReference type="ChEBI" id="CHEBI:30011"/>
        <dbReference type="ChEBI" id="CHEBI:57856"/>
        <dbReference type="ChEBI" id="CHEBI:59789"/>
        <dbReference type="ChEBI" id="CHEBI:61891"/>
        <dbReference type="EC" id="2.1.1.297"/>
    </reaction>
</comment>
<keyword evidence="1 5" id="KW-0489">Methyltransferase</keyword>
<feature type="binding site" evidence="5">
    <location>
        <begin position="186"/>
        <end position="189"/>
    </location>
    <ligand>
        <name>substrate</name>
    </ligand>
</feature>
<comment type="caution">
    <text evidence="5">Lacks conserved residue(s) required for the propagation of feature annotation.</text>
</comment>
<evidence type="ECO:0000256" key="1">
    <source>
        <dbReference type="ARBA" id="ARBA00022603"/>
    </source>
</evidence>
<dbReference type="Pfam" id="PF17827">
    <property type="entry name" value="PrmC_N"/>
    <property type="match status" value="1"/>
</dbReference>
<comment type="similarity">
    <text evidence="5">Belongs to the protein N5-glutamine methyltransferase family. PrmC subfamily.</text>
</comment>
<dbReference type="NCBIfam" id="TIGR00536">
    <property type="entry name" value="hemK_fam"/>
    <property type="match status" value="1"/>
</dbReference>
<dbReference type="InterPro" id="IPR029063">
    <property type="entry name" value="SAM-dependent_MTases_sf"/>
</dbReference>
<dbReference type="PROSITE" id="PS00092">
    <property type="entry name" value="N6_MTASE"/>
    <property type="match status" value="1"/>
</dbReference>
<evidence type="ECO:0000313" key="9">
    <source>
        <dbReference type="Proteomes" id="UP000183255"/>
    </source>
</evidence>
<keyword evidence="2 5" id="KW-0808">Transferase</keyword>
<evidence type="ECO:0000256" key="2">
    <source>
        <dbReference type="ARBA" id="ARBA00022679"/>
    </source>
</evidence>
<evidence type="ECO:0000256" key="4">
    <source>
        <dbReference type="ARBA" id="ARBA00048391"/>
    </source>
</evidence>
<dbReference type="EMBL" id="FNDZ01000001">
    <property type="protein sequence ID" value="SDH97948.1"/>
    <property type="molecule type" value="Genomic_DNA"/>
</dbReference>
<dbReference type="GO" id="GO:0032259">
    <property type="term" value="P:methylation"/>
    <property type="evidence" value="ECO:0007669"/>
    <property type="project" value="UniProtKB-KW"/>
</dbReference>
<name>A0A1G8GU58_9CLOT</name>
<gene>
    <name evidence="5" type="primary">prmC</name>
    <name evidence="8" type="ORF">SAMN05421804_101368</name>
</gene>
<organism evidence="8 9">
    <name type="scientific">Proteiniclasticum ruminis</name>
    <dbReference type="NCBI Taxonomy" id="398199"/>
    <lineage>
        <taxon>Bacteria</taxon>
        <taxon>Bacillati</taxon>
        <taxon>Bacillota</taxon>
        <taxon>Clostridia</taxon>
        <taxon>Eubacteriales</taxon>
        <taxon>Clostridiaceae</taxon>
        <taxon>Proteiniclasticum</taxon>
    </lineage>
</organism>
<comment type="function">
    <text evidence="5">Methylates the class 1 translation termination release factors RF1/PrfA and RF2/PrfB on the glutamine residue of the universally conserved GGQ motif.</text>
</comment>
<dbReference type="NCBIfam" id="TIGR03534">
    <property type="entry name" value="RF_mod_PrmC"/>
    <property type="match status" value="1"/>
</dbReference>
<dbReference type="InterPro" id="IPR050320">
    <property type="entry name" value="N5-glutamine_MTase"/>
</dbReference>
<feature type="domain" description="Methyltransferase small" evidence="6">
    <location>
        <begin position="106"/>
        <end position="196"/>
    </location>
</feature>
<evidence type="ECO:0000256" key="3">
    <source>
        <dbReference type="ARBA" id="ARBA00022691"/>
    </source>
</evidence>
<proteinExistence type="inferred from homology"/>
<dbReference type="PRINTS" id="PR00507">
    <property type="entry name" value="N12N6MTFRASE"/>
</dbReference>
<evidence type="ECO:0000313" key="8">
    <source>
        <dbReference type="EMBL" id="SDH97948.1"/>
    </source>
</evidence>
<evidence type="ECO:0000259" key="7">
    <source>
        <dbReference type="Pfam" id="PF17827"/>
    </source>
</evidence>
<dbReference type="GO" id="GO:0102559">
    <property type="term" value="F:peptide chain release factor N(5)-glutamine methyltransferase activity"/>
    <property type="evidence" value="ECO:0007669"/>
    <property type="project" value="UniProtKB-EC"/>
</dbReference>
<feature type="binding site" evidence="5">
    <location>
        <position position="143"/>
    </location>
    <ligand>
        <name>S-adenosyl-L-methionine</name>
        <dbReference type="ChEBI" id="CHEBI:59789"/>
    </ligand>
</feature>
<dbReference type="InterPro" id="IPR004556">
    <property type="entry name" value="HemK-like"/>
</dbReference>
<dbReference type="GO" id="GO:0003676">
    <property type="term" value="F:nucleic acid binding"/>
    <property type="evidence" value="ECO:0007669"/>
    <property type="project" value="InterPro"/>
</dbReference>
<dbReference type="Proteomes" id="UP000183255">
    <property type="component" value="Unassembled WGS sequence"/>
</dbReference>
<dbReference type="Gene3D" id="1.10.8.10">
    <property type="entry name" value="DNA helicase RuvA subunit, C-terminal domain"/>
    <property type="match status" value="1"/>
</dbReference>
<keyword evidence="3 5" id="KW-0949">S-adenosyl-L-methionine</keyword>
<dbReference type="AlphaFoldDB" id="A0A1G8GU58"/>
<dbReference type="CDD" id="cd02440">
    <property type="entry name" value="AdoMet_MTases"/>
    <property type="match status" value="1"/>
</dbReference>
<evidence type="ECO:0000259" key="6">
    <source>
        <dbReference type="Pfam" id="PF05175"/>
    </source>
</evidence>
<dbReference type="InterPro" id="IPR040758">
    <property type="entry name" value="PrmC_N"/>
</dbReference>
<evidence type="ECO:0000256" key="5">
    <source>
        <dbReference type="HAMAP-Rule" id="MF_02126"/>
    </source>
</evidence>
<dbReference type="FunFam" id="3.40.50.150:FF:000053">
    <property type="entry name" value="Release factor glutamine methyltransferase"/>
    <property type="match status" value="1"/>
</dbReference>
<protein>
    <recommendedName>
        <fullName evidence="5">Release factor glutamine methyltransferase</fullName>
        <shortName evidence="5">RF MTase</shortName>
        <ecNumber evidence="5">2.1.1.297</ecNumber>
    </recommendedName>
    <alternativeName>
        <fullName evidence="5">N5-glutamine methyltransferase PrmC</fullName>
    </alternativeName>
    <alternativeName>
        <fullName evidence="5">Protein-(glutamine-N5) MTase PrmC</fullName>
    </alternativeName>
    <alternativeName>
        <fullName evidence="5">Protein-glutamine N-methyltransferase PrmC</fullName>
    </alternativeName>
</protein>
<dbReference type="InterPro" id="IPR019874">
    <property type="entry name" value="RF_methyltr_PrmC"/>
</dbReference>
<dbReference type="PANTHER" id="PTHR18895">
    <property type="entry name" value="HEMK METHYLTRANSFERASE"/>
    <property type="match status" value="1"/>
</dbReference>
<dbReference type="SUPFAM" id="SSF53335">
    <property type="entry name" value="S-adenosyl-L-methionine-dependent methyltransferases"/>
    <property type="match status" value="1"/>
</dbReference>
<dbReference type="InterPro" id="IPR002052">
    <property type="entry name" value="DNA_methylase_N6_adenine_CS"/>
</dbReference>
<accession>A0A1G8GU58</accession>
<reference evidence="8 9" key="1">
    <citation type="submission" date="2016-10" db="EMBL/GenBank/DDBJ databases">
        <authorList>
            <person name="de Groot N.N."/>
        </authorList>
    </citation>
    <scope>NUCLEOTIDE SEQUENCE [LARGE SCALE GENOMIC DNA]</scope>
    <source>
        <strain evidence="8 9">CGMCC 1.5058</strain>
    </source>
</reference>
<feature type="domain" description="Release factor glutamine methyltransferase N-terminal" evidence="7">
    <location>
        <begin position="6"/>
        <end position="75"/>
    </location>
</feature>
<sequence length="283" mass="31998">MNSIREALREGTARISKASCTPVLDARVLLKYVLKKEDTYLFVHGDEKISKEEQDLYELFLQKREQGMPVAYIIGSKEFMGLEFKVNEHTLIPRPDTEIAVMEALEAIRSHGYKKVLDLCCGSGAIGLSIAASFEFTNVTLSDINKEALDVANENAVRLGLKQRVQFVLSDLFSNIEDPFDLIVSNPPYISGEDMEKLDKTVREYEPHLALYGGDSGLDFYRAITRQAKKYLRENGMLIFEIGYDQSSEVEKMMKEYGFKNIHTIKDFSGLSRVVSGLLIPET</sequence>
<dbReference type="RefSeq" id="WP_031573319.1">
    <property type="nucleotide sequence ID" value="NZ_FNDZ01000001.1"/>
</dbReference>
<dbReference type="PANTHER" id="PTHR18895:SF74">
    <property type="entry name" value="MTRF1L RELEASE FACTOR GLUTAMINE METHYLTRANSFERASE"/>
    <property type="match status" value="1"/>
</dbReference>
<dbReference type="InterPro" id="IPR007848">
    <property type="entry name" value="Small_mtfrase_dom"/>
</dbReference>
<feature type="binding site" evidence="5">
    <location>
        <position position="186"/>
    </location>
    <ligand>
        <name>S-adenosyl-L-methionine</name>
        <dbReference type="ChEBI" id="CHEBI:59789"/>
    </ligand>
</feature>
<dbReference type="Pfam" id="PF05175">
    <property type="entry name" value="MTS"/>
    <property type="match status" value="1"/>
</dbReference>
<dbReference type="EC" id="2.1.1.297" evidence="5"/>
<dbReference type="Gene3D" id="3.40.50.150">
    <property type="entry name" value="Vaccinia Virus protein VP39"/>
    <property type="match status" value="1"/>
</dbReference>